<evidence type="ECO:0000313" key="2">
    <source>
        <dbReference type="Proteomes" id="UP000478052"/>
    </source>
</evidence>
<dbReference type="Proteomes" id="UP000478052">
    <property type="component" value="Unassembled WGS sequence"/>
</dbReference>
<dbReference type="PANTHER" id="PTHR47642:SF5">
    <property type="entry name" value="ATP-DEPENDENT DNA HELICASE"/>
    <property type="match status" value="1"/>
</dbReference>
<protein>
    <submittedName>
        <fullName evidence="1">Helitron like N domain-containing protein</fullName>
    </submittedName>
</protein>
<evidence type="ECO:0000313" key="1">
    <source>
        <dbReference type="EMBL" id="KAF0749201.1"/>
    </source>
</evidence>
<proteinExistence type="predicted"/>
<name>A0A6G0Y521_APHCR</name>
<reference evidence="1 2" key="1">
    <citation type="submission" date="2019-08" db="EMBL/GenBank/DDBJ databases">
        <title>Whole genome of Aphis craccivora.</title>
        <authorList>
            <person name="Voronova N.V."/>
            <person name="Shulinski R.S."/>
            <person name="Bandarenka Y.V."/>
            <person name="Zhorov D.G."/>
            <person name="Warner D."/>
        </authorList>
    </citation>
    <scope>NUCLEOTIDE SEQUENCE [LARGE SCALE GENOMIC DNA]</scope>
    <source>
        <strain evidence="1">180601</strain>
        <tissue evidence="1">Whole Body</tissue>
    </source>
</reference>
<dbReference type="AlphaFoldDB" id="A0A6G0Y521"/>
<dbReference type="OrthoDB" id="6141723at2759"/>
<gene>
    <name evidence="1" type="ORF">FWK35_00015737</name>
</gene>
<comment type="caution">
    <text evidence="1">The sequence shown here is derived from an EMBL/GenBank/DDBJ whole genome shotgun (WGS) entry which is preliminary data.</text>
</comment>
<keyword evidence="2" id="KW-1185">Reference proteome</keyword>
<accession>A0A6G0Y521</accession>
<sequence>MVSGFNEKLFPLWQSNMDIQFILDVYSCVRYVIEYIRKSQRGISNLMRHIVENLKSSTDLSVKEQLKKIASTFSGNQEISAQEAVHPDKRTRMLKPMAVRGEMDPKSDDNIF</sequence>
<dbReference type="PANTHER" id="PTHR47642">
    <property type="entry name" value="ATP-DEPENDENT DNA HELICASE"/>
    <property type="match status" value="1"/>
</dbReference>
<dbReference type="InterPro" id="IPR051055">
    <property type="entry name" value="PIF1_helicase"/>
</dbReference>
<dbReference type="EMBL" id="VUJU01006187">
    <property type="protein sequence ID" value="KAF0749201.1"/>
    <property type="molecule type" value="Genomic_DNA"/>
</dbReference>
<organism evidence="1 2">
    <name type="scientific">Aphis craccivora</name>
    <name type="common">Cowpea aphid</name>
    <dbReference type="NCBI Taxonomy" id="307492"/>
    <lineage>
        <taxon>Eukaryota</taxon>
        <taxon>Metazoa</taxon>
        <taxon>Ecdysozoa</taxon>
        <taxon>Arthropoda</taxon>
        <taxon>Hexapoda</taxon>
        <taxon>Insecta</taxon>
        <taxon>Pterygota</taxon>
        <taxon>Neoptera</taxon>
        <taxon>Paraneoptera</taxon>
        <taxon>Hemiptera</taxon>
        <taxon>Sternorrhyncha</taxon>
        <taxon>Aphidomorpha</taxon>
        <taxon>Aphidoidea</taxon>
        <taxon>Aphididae</taxon>
        <taxon>Aphidini</taxon>
        <taxon>Aphis</taxon>
        <taxon>Aphis</taxon>
    </lineage>
</organism>